<evidence type="ECO:0000313" key="2">
    <source>
        <dbReference type="EMBL" id="ESQ51152.1"/>
    </source>
</evidence>
<feature type="non-terminal residue" evidence="2">
    <location>
        <position position="1"/>
    </location>
</feature>
<dbReference type="KEGG" id="eus:EUTSA_v10023057mg"/>
<name>V4M7Z8_EUTSA</name>
<gene>
    <name evidence="2" type="ORF">EUTSA_v10023057mg</name>
</gene>
<organism evidence="2 3">
    <name type="scientific">Eutrema salsugineum</name>
    <name type="common">Saltwater cress</name>
    <name type="synonym">Sisymbrium salsugineum</name>
    <dbReference type="NCBI Taxonomy" id="72664"/>
    <lineage>
        <taxon>Eukaryota</taxon>
        <taxon>Viridiplantae</taxon>
        <taxon>Streptophyta</taxon>
        <taxon>Embryophyta</taxon>
        <taxon>Tracheophyta</taxon>
        <taxon>Spermatophyta</taxon>
        <taxon>Magnoliopsida</taxon>
        <taxon>eudicotyledons</taxon>
        <taxon>Gunneridae</taxon>
        <taxon>Pentapetalae</taxon>
        <taxon>rosids</taxon>
        <taxon>malvids</taxon>
        <taxon>Brassicales</taxon>
        <taxon>Brassicaceae</taxon>
        <taxon>Eutremeae</taxon>
        <taxon>Eutrema</taxon>
    </lineage>
</organism>
<dbReference type="InterPro" id="IPR014002">
    <property type="entry name" value="Agenet_dom_plant"/>
</dbReference>
<dbReference type="InterPro" id="IPR008395">
    <property type="entry name" value="Agenet-like_dom"/>
</dbReference>
<dbReference type="CDD" id="cd20406">
    <property type="entry name" value="Tudor_Agenet_AtDUF_rpt2_4"/>
    <property type="match status" value="1"/>
</dbReference>
<dbReference type="PANTHER" id="PTHR31917">
    <property type="entry name" value="AGENET DOMAIN-CONTAINING PROTEIN-RELATED"/>
    <property type="match status" value="1"/>
</dbReference>
<dbReference type="PANTHER" id="PTHR31917:SF147">
    <property type="entry name" value="AGENET DOMAIN-CONTAINING PROTEIN"/>
    <property type="match status" value="1"/>
</dbReference>
<dbReference type="EMBL" id="KI517392">
    <property type="protein sequence ID" value="ESQ51152.1"/>
    <property type="molecule type" value="Genomic_DNA"/>
</dbReference>
<reference evidence="2 3" key="1">
    <citation type="journal article" date="2013" name="Front. Plant Sci.">
        <title>The Reference Genome of the Halophytic Plant Eutrema salsugineum.</title>
        <authorList>
            <person name="Yang R."/>
            <person name="Jarvis D.E."/>
            <person name="Chen H."/>
            <person name="Beilstein M.A."/>
            <person name="Grimwood J."/>
            <person name="Jenkins J."/>
            <person name="Shu S."/>
            <person name="Prochnik S."/>
            <person name="Xin M."/>
            <person name="Ma C."/>
            <person name="Schmutz J."/>
            <person name="Wing R.A."/>
            <person name="Mitchell-Olds T."/>
            <person name="Schumaker K.S."/>
            <person name="Wang X."/>
        </authorList>
    </citation>
    <scope>NUCLEOTIDE SEQUENCE [LARGE SCALE GENOMIC DNA]</scope>
</reference>
<feature type="domain" description="Agenet" evidence="1">
    <location>
        <begin position="116"/>
        <end position="172"/>
    </location>
</feature>
<proteinExistence type="predicted"/>
<accession>V4M7Z8</accession>
<dbReference type="AlphaFoldDB" id="V4M7Z8"/>
<evidence type="ECO:0000313" key="3">
    <source>
        <dbReference type="Proteomes" id="UP000030689"/>
    </source>
</evidence>
<keyword evidence="3" id="KW-1185">Reference proteome</keyword>
<feature type="domain" description="Agenet" evidence="1">
    <location>
        <begin position="47"/>
        <end position="111"/>
    </location>
</feature>
<sequence length="185" mass="21729">LKKKSFMIVLKTKMKNQHMCRLKAKMKTKTIVLLLKNTHMRTDPKLHPIEIGAQVEIKSQDGGWFEGTLINTKNDDYTVEYSHLDADKKTKQKKLLECVKKNIVRPKQPVLKNNAKETDLLQEVDAFFNDGWWPRNVVVVRTDNIYGVKISKFEEIQQIPVKALRRGMEWENGEWIQREKVFCFA</sequence>
<dbReference type="STRING" id="72664.V4M7Z8"/>
<dbReference type="Pfam" id="PF05641">
    <property type="entry name" value="Agenet"/>
    <property type="match status" value="1"/>
</dbReference>
<dbReference type="SMART" id="SM00743">
    <property type="entry name" value="Agenet"/>
    <property type="match status" value="2"/>
</dbReference>
<protein>
    <recommendedName>
        <fullName evidence="1">Agenet domain-containing protein</fullName>
    </recommendedName>
</protein>
<evidence type="ECO:0000259" key="1">
    <source>
        <dbReference type="SMART" id="SM00743"/>
    </source>
</evidence>
<dbReference type="Proteomes" id="UP000030689">
    <property type="component" value="Unassembled WGS sequence"/>
</dbReference>